<keyword evidence="2" id="KW-1185">Reference proteome</keyword>
<dbReference type="RefSeq" id="WP_111248891.1">
    <property type="nucleotide sequence ID" value="NZ_PIEU01000124.1"/>
</dbReference>
<protein>
    <submittedName>
        <fullName evidence="1">Uncharacterized protein</fullName>
    </submittedName>
</protein>
<dbReference type="EMBL" id="PIEU01000124">
    <property type="protein sequence ID" value="PZL70149.1"/>
    <property type="molecule type" value="Genomic_DNA"/>
</dbReference>
<organism evidence="1 2">
    <name type="scientific">Enterococcus plantarum</name>
    <dbReference type="NCBI Taxonomy" id="1077675"/>
    <lineage>
        <taxon>Bacteria</taxon>
        <taxon>Bacillati</taxon>
        <taxon>Bacillota</taxon>
        <taxon>Bacilli</taxon>
        <taxon>Lactobacillales</taxon>
        <taxon>Enterococcaceae</taxon>
        <taxon>Enterococcus</taxon>
    </lineage>
</organism>
<evidence type="ECO:0000313" key="2">
    <source>
        <dbReference type="Proteomes" id="UP000249828"/>
    </source>
</evidence>
<sequence length="81" mass="9691">MDVKKMTFHSEVPEGFANFCKPDYDKPVKNEFDIDENTHFWEYEDETLLFIQFNEDRTLIRSNKSFLMRKRSGSNGLDVTF</sequence>
<comment type="caution">
    <text evidence="1">The sequence shown here is derived from an EMBL/GenBank/DDBJ whole genome shotgun (WGS) entry which is preliminary data.</text>
</comment>
<dbReference type="AlphaFoldDB" id="A0A2W4BE93"/>
<accession>A0A2W4BE93</accession>
<name>A0A2W4BE93_9ENTE</name>
<evidence type="ECO:0000313" key="1">
    <source>
        <dbReference type="EMBL" id="PZL70149.1"/>
    </source>
</evidence>
<dbReference type="Proteomes" id="UP000249828">
    <property type="component" value="Unassembled WGS sequence"/>
</dbReference>
<gene>
    <name evidence="1" type="ORF">CI088_15995</name>
</gene>
<reference evidence="1 2" key="1">
    <citation type="submission" date="2017-11" db="EMBL/GenBank/DDBJ databases">
        <title>Draft genome sequence of Enterococcus plantarum TRW2 strain isolated from lettuce.</title>
        <authorList>
            <person name="Kim E.B."/>
            <person name="Marco M.L."/>
            <person name="Williams T.R."/>
            <person name="You I.H."/>
        </authorList>
    </citation>
    <scope>NUCLEOTIDE SEQUENCE [LARGE SCALE GENOMIC DNA]</scope>
    <source>
        <strain evidence="1 2">TRW2</strain>
    </source>
</reference>
<proteinExistence type="predicted"/>